<organism evidence="1">
    <name type="scientific">Rhizophora mucronata</name>
    <name type="common">Asiatic mangrove</name>
    <dbReference type="NCBI Taxonomy" id="61149"/>
    <lineage>
        <taxon>Eukaryota</taxon>
        <taxon>Viridiplantae</taxon>
        <taxon>Streptophyta</taxon>
        <taxon>Embryophyta</taxon>
        <taxon>Tracheophyta</taxon>
        <taxon>Spermatophyta</taxon>
        <taxon>Magnoliopsida</taxon>
        <taxon>eudicotyledons</taxon>
        <taxon>Gunneridae</taxon>
        <taxon>Pentapetalae</taxon>
        <taxon>rosids</taxon>
        <taxon>fabids</taxon>
        <taxon>Malpighiales</taxon>
        <taxon>Rhizophoraceae</taxon>
        <taxon>Rhizophora</taxon>
    </lineage>
</organism>
<accession>A0A2P2NR31</accession>
<proteinExistence type="predicted"/>
<reference evidence="1" key="1">
    <citation type="submission" date="2018-02" db="EMBL/GenBank/DDBJ databases">
        <title>Rhizophora mucronata_Transcriptome.</title>
        <authorList>
            <person name="Meera S.P."/>
            <person name="Sreeshan A."/>
            <person name="Augustine A."/>
        </authorList>
    </citation>
    <scope>NUCLEOTIDE SEQUENCE</scope>
    <source>
        <tissue evidence="1">Leaf</tissue>
    </source>
</reference>
<name>A0A2P2NR31_RHIMU</name>
<dbReference type="EMBL" id="GGEC01064386">
    <property type="protein sequence ID" value="MBX44870.1"/>
    <property type="molecule type" value="Transcribed_RNA"/>
</dbReference>
<evidence type="ECO:0000313" key="1">
    <source>
        <dbReference type="EMBL" id="MBX44870.1"/>
    </source>
</evidence>
<sequence>MGHISHLLLKVESENTRYRVRDECRSGIKMK</sequence>
<dbReference type="AlphaFoldDB" id="A0A2P2NR31"/>
<protein>
    <submittedName>
        <fullName evidence="1">Uncharacterized protein</fullName>
    </submittedName>
</protein>